<reference evidence="3" key="1">
    <citation type="journal article" date="2019" name="Int. J. Syst. Evol. Microbiol.">
        <title>The Global Catalogue of Microorganisms (GCM) 10K type strain sequencing project: providing services to taxonomists for standard genome sequencing and annotation.</title>
        <authorList>
            <consortium name="The Broad Institute Genomics Platform"/>
            <consortium name="The Broad Institute Genome Sequencing Center for Infectious Disease"/>
            <person name="Wu L."/>
            <person name="Ma J."/>
        </authorList>
    </citation>
    <scope>NUCLEOTIDE SEQUENCE [LARGE SCALE GENOMIC DNA]</scope>
    <source>
        <strain evidence="3">JCM 15591</strain>
    </source>
</reference>
<dbReference type="Proteomes" id="UP001501475">
    <property type="component" value="Unassembled WGS sequence"/>
</dbReference>
<dbReference type="RefSeq" id="WP_344062779.1">
    <property type="nucleotide sequence ID" value="NZ_BAAAPN010000024.1"/>
</dbReference>
<keyword evidence="3" id="KW-1185">Reference proteome</keyword>
<dbReference type="PANTHER" id="PTHR30336:SF6">
    <property type="entry name" value="INTEGRAL MEMBRANE PROTEIN"/>
    <property type="match status" value="1"/>
</dbReference>
<dbReference type="InterPro" id="IPR051599">
    <property type="entry name" value="Cell_Envelope_Assoc"/>
</dbReference>
<organism evidence="2 3">
    <name type="scientific">Nostocoides vanveenii</name>
    <dbReference type="NCBI Taxonomy" id="330835"/>
    <lineage>
        <taxon>Bacteria</taxon>
        <taxon>Bacillati</taxon>
        <taxon>Actinomycetota</taxon>
        <taxon>Actinomycetes</taxon>
        <taxon>Micrococcales</taxon>
        <taxon>Intrasporangiaceae</taxon>
        <taxon>Nostocoides</taxon>
    </lineage>
</organism>
<comment type="caution">
    <text evidence="2">The sequence shown here is derived from an EMBL/GenBank/DDBJ whole genome shotgun (WGS) entry which is preliminary data.</text>
</comment>
<feature type="domain" description="DUF218" evidence="1">
    <location>
        <begin position="49"/>
        <end position="164"/>
    </location>
</feature>
<dbReference type="Pfam" id="PF02698">
    <property type="entry name" value="DUF218"/>
    <property type="match status" value="1"/>
</dbReference>
<gene>
    <name evidence="2" type="ORF">GCM10009810_09230</name>
</gene>
<evidence type="ECO:0000313" key="2">
    <source>
        <dbReference type="EMBL" id="GAA1751059.1"/>
    </source>
</evidence>
<proteinExistence type="predicted"/>
<accession>A0ABP4WC89</accession>
<name>A0ABP4WC89_9MICO</name>
<evidence type="ECO:0000313" key="3">
    <source>
        <dbReference type="Proteomes" id="UP001501475"/>
    </source>
</evidence>
<evidence type="ECO:0000259" key="1">
    <source>
        <dbReference type="Pfam" id="PF02698"/>
    </source>
</evidence>
<protein>
    <submittedName>
        <fullName evidence="2">ElyC/SanA/YdcF family protein</fullName>
    </submittedName>
</protein>
<dbReference type="InterPro" id="IPR003848">
    <property type="entry name" value="DUF218"/>
</dbReference>
<dbReference type="EMBL" id="BAAAPN010000024">
    <property type="protein sequence ID" value="GAA1751059.1"/>
    <property type="molecule type" value="Genomic_DNA"/>
</dbReference>
<dbReference type="CDD" id="cd06259">
    <property type="entry name" value="YdcF-like"/>
    <property type="match status" value="1"/>
</dbReference>
<sequence length="220" mass="23070">MTWRRRILIAALSTGVLGAGVAVGSNVWIAGEASGHTYAVADLPEAPLALVLGAGLTPNGRPTPFLADRLDLAKTLFDAGKVQVVLVSGDNRTHAYDEPTAMMDYLIAHGVPADKVVRDFAGRDTYDSCARAKRIFGVTQLTVVTQSYHLPRAVATCRALGLDANGVGDDRGATYAASTWTAGAQREKLAAIKAAWDVTSGRDPVLGQQESGVRDALAAP</sequence>
<dbReference type="PANTHER" id="PTHR30336">
    <property type="entry name" value="INNER MEMBRANE PROTEIN, PROBABLE PERMEASE"/>
    <property type="match status" value="1"/>
</dbReference>